<keyword evidence="2" id="KW-1185">Reference proteome</keyword>
<accession>A0A2A2TK63</accession>
<reference evidence="1 2" key="1">
    <citation type="submission" date="2017-08" db="EMBL/GenBank/DDBJ databases">
        <title>Draft genome sequence of filamentous cyanobacterium Calothrix elsteri CCALA 953.</title>
        <authorList>
            <person name="Gagunashvili A.N."/>
            <person name="Elster J."/>
            <person name="Andresson O.S."/>
        </authorList>
    </citation>
    <scope>NUCLEOTIDE SEQUENCE [LARGE SCALE GENOMIC DNA]</scope>
    <source>
        <strain evidence="1 2">CCALA 953</strain>
    </source>
</reference>
<evidence type="ECO:0000313" key="2">
    <source>
        <dbReference type="Proteomes" id="UP000218238"/>
    </source>
</evidence>
<name>A0A2A2TK63_9CYAN</name>
<comment type="caution">
    <text evidence="1">The sequence shown here is derived from an EMBL/GenBank/DDBJ whole genome shotgun (WGS) entry which is preliminary data.</text>
</comment>
<evidence type="ECO:0000313" key="1">
    <source>
        <dbReference type="EMBL" id="PAX56513.1"/>
    </source>
</evidence>
<gene>
    <name evidence="1" type="ORF">CK510_10225</name>
</gene>
<proteinExistence type="predicted"/>
<dbReference type="AlphaFoldDB" id="A0A2A2TK63"/>
<dbReference type="EMBL" id="NTFS01000087">
    <property type="protein sequence ID" value="PAX56513.1"/>
    <property type="molecule type" value="Genomic_DNA"/>
</dbReference>
<protein>
    <submittedName>
        <fullName evidence="1">Uncharacterized protein</fullName>
    </submittedName>
</protein>
<sequence length="74" mass="8606">MQILAYVLRVTLLLTWITSNSHFKINRKYHLKTPKVNTLGVSPDKVAKWIGDRTETVLKYYCHPEVVEADCPDF</sequence>
<organism evidence="1 2">
    <name type="scientific">Brunnivagina elsteri CCALA 953</name>
    <dbReference type="NCBI Taxonomy" id="987040"/>
    <lineage>
        <taxon>Bacteria</taxon>
        <taxon>Bacillati</taxon>
        <taxon>Cyanobacteriota</taxon>
        <taxon>Cyanophyceae</taxon>
        <taxon>Nostocales</taxon>
        <taxon>Calotrichaceae</taxon>
        <taxon>Brunnivagina</taxon>
    </lineage>
</organism>
<dbReference type="Proteomes" id="UP000218238">
    <property type="component" value="Unassembled WGS sequence"/>
</dbReference>